<dbReference type="InterPro" id="IPR003615">
    <property type="entry name" value="HNH_nuc"/>
</dbReference>
<accession>A0A2D0JK61</accession>
<dbReference type="Proteomes" id="UP000221980">
    <property type="component" value="Unassembled WGS sequence"/>
</dbReference>
<comment type="caution">
    <text evidence="3">The sequence shown here is derived from an EMBL/GenBank/DDBJ whole genome shotgun (WGS) entry which is preliminary data.</text>
</comment>
<dbReference type="InterPro" id="IPR044930">
    <property type="entry name" value="Homing_endonuclease_His-Me"/>
</dbReference>
<feature type="domain" description="HNH nuclease" evidence="2">
    <location>
        <begin position="36"/>
        <end position="82"/>
    </location>
</feature>
<dbReference type="EMBL" id="NITZ01000035">
    <property type="protein sequence ID" value="PHM46641.1"/>
    <property type="molecule type" value="Genomic_DNA"/>
</dbReference>
<evidence type="ECO:0000256" key="1">
    <source>
        <dbReference type="SAM" id="MobiDB-lite"/>
    </source>
</evidence>
<evidence type="ECO:0000313" key="4">
    <source>
        <dbReference type="Proteomes" id="UP000221980"/>
    </source>
</evidence>
<dbReference type="Gene3D" id="3.90.75.10">
    <property type="entry name" value="Homing Intron 3 (I-ppo) Encoded Endonuclease, Chain A"/>
    <property type="match status" value="1"/>
</dbReference>
<feature type="region of interest" description="Disordered" evidence="1">
    <location>
        <begin position="78"/>
        <end position="103"/>
    </location>
</feature>
<dbReference type="Pfam" id="PF13392">
    <property type="entry name" value="HNH_3"/>
    <property type="match status" value="1"/>
</dbReference>
<dbReference type="OrthoDB" id="441807at2"/>
<dbReference type="InterPro" id="IPR044925">
    <property type="entry name" value="His-Me_finger_sf"/>
</dbReference>
<proteinExistence type="predicted"/>
<dbReference type="AlphaFoldDB" id="A0A2D0JK61"/>
<dbReference type="SUPFAM" id="SSF54060">
    <property type="entry name" value="His-Me finger endonucleases"/>
    <property type="match status" value="1"/>
</dbReference>
<protein>
    <recommendedName>
        <fullName evidence="2">HNH nuclease domain-containing protein</fullName>
    </recommendedName>
</protein>
<keyword evidence="4" id="KW-1185">Reference proteome</keyword>
<sequence length="156" mass="17700">MAKHPDDVYDGECIIYEGYINKKGYGQKHINRKPFYAHRIAYCESRGINLSQIEGKVVRHKCDNPSCVNSEHLTIGTVADNNNDRSRRGRNSNVDRSGERNSRAKLKAKDVLAIRRGYVRDSKDLGLKSFSVKYGVSVSMISEIVNYKSWSNVSEV</sequence>
<organism evidence="3 4">
    <name type="scientific">Xenorhabdus miraniensis</name>
    <dbReference type="NCBI Taxonomy" id="351674"/>
    <lineage>
        <taxon>Bacteria</taxon>
        <taxon>Pseudomonadati</taxon>
        <taxon>Pseudomonadota</taxon>
        <taxon>Gammaproteobacteria</taxon>
        <taxon>Enterobacterales</taxon>
        <taxon>Morganellaceae</taxon>
        <taxon>Xenorhabdus</taxon>
    </lineage>
</organism>
<dbReference type="GO" id="GO:0004519">
    <property type="term" value="F:endonuclease activity"/>
    <property type="evidence" value="ECO:0007669"/>
    <property type="project" value="InterPro"/>
</dbReference>
<reference evidence="3 4" key="1">
    <citation type="journal article" date="2017" name="Nat. Microbiol.">
        <title>Natural product diversity associated with the nematode symbionts Photorhabdus and Xenorhabdus.</title>
        <authorList>
            <person name="Tobias N.J."/>
            <person name="Wolff H."/>
            <person name="Djahanschiri B."/>
            <person name="Grundmann F."/>
            <person name="Kronenwerth M."/>
            <person name="Shi Y.M."/>
            <person name="Simonyi S."/>
            <person name="Grun P."/>
            <person name="Shapiro-Ilan D."/>
            <person name="Pidot S.J."/>
            <person name="Stinear T.P."/>
            <person name="Ebersberger I."/>
            <person name="Bode H.B."/>
        </authorList>
    </citation>
    <scope>NUCLEOTIDE SEQUENCE [LARGE SCALE GENOMIC DNA]</scope>
    <source>
        <strain evidence="3 4">DSM 17902</strain>
    </source>
</reference>
<evidence type="ECO:0000259" key="2">
    <source>
        <dbReference type="Pfam" id="PF13392"/>
    </source>
</evidence>
<dbReference type="RefSeq" id="WP_099115844.1">
    <property type="nucleotide sequence ID" value="NZ_CAWNQI010000068.1"/>
</dbReference>
<name>A0A2D0JK61_9GAMM</name>
<evidence type="ECO:0000313" key="3">
    <source>
        <dbReference type="EMBL" id="PHM46641.1"/>
    </source>
</evidence>
<gene>
    <name evidence="3" type="ORF">Xmir_04079</name>
</gene>